<organism evidence="1 2">
    <name type="scientific">Cichorium intybus</name>
    <name type="common">Chicory</name>
    <dbReference type="NCBI Taxonomy" id="13427"/>
    <lineage>
        <taxon>Eukaryota</taxon>
        <taxon>Viridiplantae</taxon>
        <taxon>Streptophyta</taxon>
        <taxon>Embryophyta</taxon>
        <taxon>Tracheophyta</taxon>
        <taxon>Spermatophyta</taxon>
        <taxon>Magnoliopsida</taxon>
        <taxon>eudicotyledons</taxon>
        <taxon>Gunneridae</taxon>
        <taxon>Pentapetalae</taxon>
        <taxon>asterids</taxon>
        <taxon>campanulids</taxon>
        <taxon>Asterales</taxon>
        <taxon>Asteraceae</taxon>
        <taxon>Cichorioideae</taxon>
        <taxon>Cichorieae</taxon>
        <taxon>Cichoriinae</taxon>
        <taxon>Cichorium</taxon>
    </lineage>
</organism>
<gene>
    <name evidence="1" type="ORF">L2E82_40208</name>
</gene>
<protein>
    <submittedName>
        <fullName evidence="1">Uncharacterized protein</fullName>
    </submittedName>
</protein>
<reference evidence="2" key="1">
    <citation type="journal article" date="2022" name="Mol. Ecol. Resour.">
        <title>The genomes of chicory, endive, great burdock and yacon provide insights into Asteraceae palaeo-polyploidization history and plant inulin production.</title>
        <authorList>
            <person name="Fan W."/>
            <person name="Wang S."/>
            <person name="Wang H."/>
            <person name="Wang A."/>
            <person name="Jiang F."/>
            <person name="Liu H."/>
            <person name="Zhao H."/>
            <person name="Xu D."/>
            <person name="Zhang Y."/>
        </authorList>
    </citation>
    <scope>NUCLEOTIDE SEQUENCE [LARGE SCALE GENOMIC DNA]</scope>
    <source>
        <strain evidence="2">cv. Punajuju</strain>
    </source>
</reference>
<sequence length="670" mass="74334">MQMKSTKPFLFLLQIIVNVALLHVVQCADYGVYSCNNSRNFTSTTYLTTIHAALVSLPGNIADNREFFNSSAGNNTDEHVNAIAVCRGYIEWEACRKCMIESITLLPHNCPNQKEAAAWYPACMVRYSDRKILGVLDTWTPHKVATSATANDVSEFNKALTNLTSSLQAKAAGGDSFRKLAVGSVTYGEDSLTIYAMMQCSPDLSREHCNKCLDSAITELHDCCSSNVAARVFSTNCFLRYANDKFYDDSTSPPSPSPSGKKGRKSKTTRTETIVVAVSFTCAGLIGFGIGVWLFCAKKQRKEEKPTSLTSILVGHGQTSTNDTHGMDIVMLRSLQHDLGAIEVATNNFSQENMIGKGGFGLVYKGVLQSGQEVAVKRLSETSGQGVEEFVNEAVLVAKLQHRNLVRLLGFCHDAKEKILIYEYVPNKSLDYFLFDRVKQLQLDWVTRWKIIGGITRGLLYLHEDSRLRIIHRDLKASNILLDQDMNAKIADFGLARIFGVDQTLGNTDKIAGTLGYMAPEYAMYGHFSVKSDVFSFGVIVLEIIRGQRNSHFHRQDGVEDLLLFAWRQWIGGRPLELLDPRLGESYSNDEVIRCINIGLLCVQEDADARPSMASVLNMLNNNSITLPEPKKPPYFLSLGLLLHNSGDVDKSIPAVDFEDESSISIILPR</sequence>
<dbReference type="EMBL" id="CM042015">
    <property type="protein sequence ID" value="KAI3710428.1"/>
    <property type="molecule type" value="Genomic_DNA"/>
</dbReference>
<keyword evidence="2" id="KW-1185">Reference proteome</keyword>
<accession>A0ACB9AKR2</accession>
<reference evidence="1 2" key="2">
    <citation type="journal article" date="2022" name="Mol. Ecol. Resour.">
        <title>The genomes of chicory, endive, great burdock and yacon provide insights into Asteraceae paleo-polyploidization history and plant inulin production.</title>
        <authorList>
            <person name="Fan W."/>
            <person name="Wang S."/>
            <person name="Wang H."/>
            <person name="Wang A."/>
            <person name="Jiang F."/>
            <person name="Liu H."/>
            <person name="Zhao H."/>
            <person name="Xu D."/>
            <person name="Zhang Y."/>
        </authorList>
    </citation>
    <scope>NUCLEOTIDE SEQUENCE [LARGE SCALE GENOMIC DNA]</scope>
    <source>
        <strain evidence="2">cv. Punajuju</strain>
        <tissue evidence="1">Leaves</tissue>
    </source>
</reference>
<dbReference type="Proteomes" id="UP001055811">
    <property type="component" value="Linkage Group LG07"/>
</dbReference>
<evidence type="ECO:0000313" key="2">
    <source>
        <dbReference type="Proteomes" id="UP001055811"/>
    </source>
</evidence>
<evidence type="ECO:0000313" key="1">
    <source>
        <dbReference type="EMBL" id="KAI3710428.1"/>
    </source>
</evidence>
<name>A0ACB9AKR2_CICIN</name>
<proteinExistence type="predicted"/>
<comment type="caution">
    <text evidence="1">The sequence shown here is derived from an EMBL/GenBank/DDBJ whole genome shotgun (WGS) entry which is preliminary data.</text>
</comment>